<dbReference type="EMBL" id="JAGYWB010000018">
    <property type="protein sequence ID" value="KAI0492531.1"/>
    <property type="molecule type" value="Genomic_DNA"/>
</dbReference>
<organism evidence="2 3">
    <name type="scientific">Dendrobium nobile</name>
    <name type="common">Orchid</name>
    <dbReference type="NCBI Taxonomy" id="94219"/>
    <lineage>
        <taxon>Eukaryota</taxon>
        <taxon>Viridiplantae</taxon>
        <taxon>Streptophyta</taxon>
        <taxon>Embryophyta</taxon>
        <taxon>Tracheophyta</taxon>
        <taxon>Spermatophyta</taxon>
        <taxon>Magnoliopsida</taxon>
        <taxon>Liliopsida</taxon>
        <taxon>Asparagales</taxon>
        <taxon>Orchidaceae</taxon>
        <taxon>Epidendroideae</taxon>
        <taxon>Malaxideae</taxon>
        <taxon>Dendrobiinae</taxon>
        <taxon>Dendrobium</taxon>
    </lineage>
</organism>
<evidence type="ECO:0000313" key="3">
    <source>
        <dbReference type="Proteomes" id="UP000829196"/>
    </source>
</evidence>
<dbReference type="OrthoDB" id="1937859at2759"/>
<name>A0A8T3A9A9_DENNO</name>
<dbReference type="AlphaFoldDB" id="A0A8T3A9A9"/>
<dbReference type="PANTHER" id="PTHR31903">
    <property type="entry name" value="F12F1.11-RELATED"/>
    <property type="match status" value="1"/>
</dbReference>
<feature type="compositionally biased region" description="Basic residues" evidence="1">
    <location>
        <begin position="117"/>
        <end position="126"/>
    </location>
</feature>
<evidence type="ECO:0000313" key="2">
    <source>
        <dbReference type="EMBL" id="KAI0492531.1"/>
    </source>
</evidence>
<feature type="compositionally biased region" description="Acidic residues" evidence="1">
    <location>
        <begin position="156"/>
        <end position="167"/>
    </location>
</feature>
<evidence type="ECO:0000256" key="1">
    <source>
        <dbReference type="SAM" id="MobiDB-lite"/>
    </source>
</evidence>
<dbReference type="Proteomes" id="UP000829196">
    <property type="component" value="Unassembled WGS sequence"/>
</dbReference>
<feature type="region of interest" description="Disordered" evidence="1">
    <location>
        <begin position="110"/>
        <end position="167"/>
    </location>
</feature>
<protein>
    <submittedName>
        <fullName evidence="2">Uncharacterized protein</fullName>
    </submittedName>
</protein>
<gene>
    <name evidence="2" type="ORF">KFK09_026804</name>
</gene>
<feature type="compositionally biased region" description="Basic and acidic residues" evidence="1">
    <location>
        <begin position="144"/>
        <end position="155"/>
    </location>
</feature>
<keyword evidence="3" id="KW-1185">Reference proteome</keyword>
<reference evidence="2" key="1">
    <citation type="journal article" date="2022" name="Front. Genet.">
        <title>Chromosome-Scale Assembly of the Dendrobium nobile Genome Provides Insights Into the Molecular Mechanism of the Biosynthesis of the Medicinal Active Ingredient of Dendrobium.</title>
        <authorList>
            <person name="Xu Q."/>
            <person name="Niu S.-C."/>
            <person name="Li K.-L."/>
            <person name="Zheng P.-J."/>
            <person name="Zhang X.-J."/>
            <person name="Jia Y."/>
            <person name="Liu Y."/>
            <person name="Niu Y.-X."/>
            <person name="Yu L.-H."/>
            <person name="Chen D.-F."/>
            <person name="Zhang G.-Q."/>
        </authorList>
    </citation>
    <scope>NUCLEOTIDE SEQUENCE</scope>
    <source>
        <tissue evidence="2">Leaf</tissue>
    </source>
</reference>
<dbReference type="PANTHER" id="PTHR31903:SF6">
    <property type="entry name" value="F12F1.11-RELATED"/>
    <property type="match status" value="1"/>
</dbReference>
<comment type="caution">
    <text evidence="2">The sequence shown here is derived from an EMBL/GenBank/DDBJ whole genome shotgun (WGS) entry which is preliminary data.</text>
</comment>
<accession>A0A8T3A9A9</accession>
<sequence>MKKLYNGKGKKIHPSPPPPSPFDLLAALPAAILAVAAALSPEEKEVLAYLLSGGAIAGQDRVAGKKNTRQHPPELGCGCFGCYKSFWARWDASPNRHLIHQILDAVEESVEPLSRPSGRRRRRFNRHKEESFPAAEEMSGPAEGDGKDAGFKEAEAEAEEEEDYIDIEEENDNEAVAAGVHSSSTVRRFMSFIGEKIWGVWNQ</sequence>
<proteinExistence type="predicted"/>